<sequence>MENVIIEGEEVNGVTYTTTKRTTKISVTHGKGVRQVLEGDNIIFDDEDANGLIIPHNDALVISLHINDSNVKRVLIDPSSSVNIILLRVVNEMQATDHDITNARSLSGFDNSSVVTKGEIMLATFTEGVVKDTKFPVVDADMSYNIILGRPWIHDMDAVPSTLHQ</sequence>
<feature type="non-terminal residue" evidence="1">
    <location>
        <position position="165"/>
    </location>
</feature>
<gene>
    <name evidence="1" type="primary">LOC107796912</name>
</gene>
<accession>A0A1S4AFH9</accession>
<dbReference type="Gene3D" id="2.40.70.10">
    <property type="entry name" value="Acid Proteases"/>
    <property type="match status" value="1"/>
</dbReference>
<dbReference type="OrthoDB" id="2919534at2759"/>
<protein>
    <submittedName>
        <fullName evidence="1">Uncharacterized protein</fullName>
    </submittedName>
</protein>
<dbReference type="PaxDb" id="4097-A0A1S4AFH9"/>
<reference evidence="1" key="1">
    <citation type="submission" date="2025-08" db="UniProtKB">
        <authorList>
            <consortium name="RefSeq"/>
        </authorList>
    </citation>
    <scope>IDENTIFICATION</scope>
</reference>
<dbReference type="AlphaFoldDB" id="A0A1S4AFH9"/>
<dbReference type="OMA" id="EHEPTIT"/>
<dbReference type="KEGG" id="nta:107796912"/>
<organism evidence="1">
    <name type="scientific">Nicotiana tabacum</name>
    <name type="common">Common tobacco</name>
    <dbReference type="NCBI Taxonomy" id="4097"/>
    <lineage>
        <taxon>Eukaryota</taxon>
        <taxon>Viridiplantae</taxon>
        <taxon>Streptophyta</taxon>
        <taxon>Embryophyta</taxon>
        <taxon>Tracheophyta</taxon>
        <taxon>Spermatophyta</taxon>
        <taxon>Magnoliopsida</taxon>
        <taxon>eudicotyledons</taxon>
        <taxon>Gunneridae</taxon>
        <taxon>Pentapetalae</taxon>
        <taxon>asterids</taxon>
        <taxon>lamiids</taxon>
        <taxon>Solanales</taxon>
        <taxon>Solanaceae</taxon>
        <taxon>Nicotianoideae</taxon>
        <taxon>Nicotianeae</taxon>
        <taxon>Nicotiana</taxon>
    </lineage>
</organism>
<dbReference type="PANTHER" id="PTHR33240">
    <property type="entry name" value="OS08G0508500 PROTEIN"/>
    <property type="match status" value="1"/>
</dbReference>
<proteinExistence type="predicted"/>
<dbReference type="PANTHER" id="PTHR33240:SF8">
    <property type="entry name" value="OS03G0439900 PROTEIN"/>
    <property type="match status" value="1"/>
</dbReference>
<name>A0A1S4AFH9_TOBAC</name>
<dbReference type="InterPro" id="IPR021109">
    <property type="entry name" value="Peptidase_aspartic_dom_sf"/>
</dbReference>
<dbReference type="RefSeq" id="XP_016475223.1">
    <property type="nucleotide sequence ID" value="XM_016619737.1"/>
</dbReference>
<evidence type="ECO:0000313" key="1">
    <source>
        <dbReference type="RefSeq" id="XP_016475223.1"/>
    </source>
</evidence>
<dbReference type="CDD" id="cd00303">
    <property type="entry name" value="retropepsin_like"/>
    <property type="match status" value="1"/>
</dbReference>